<evidence type="ECO:0000259" key="1">
    <source>
        <dbReference type="Pfam" id="PF01609"/>
    </source>
</evidence>
<reference evidence="2" key="1">
    <citation type="journal article" date="2014" name="Int. J. Syst. Evol. Microbiol.">
        <title>Complete genome sequence of Corynebacterium casei LMG S-19264T (=DSM 44701T), isolated from a smear-ripened cheese.</title>
        <authorList>
            <consortium name="US DOE Joint Genome Institute (JGI-PGF)"/>
            <person name="Walter F."/>
            <person name="Albersmeier A."/>
            <person name="Kalinowski J."/>
            <person name="Ruckert C."/>
        </authorList>
    </citation>
    <scope>NUCLEOTIDE SEQUENCE</scope>
    <source>
        <strain evidence="2">JCM 4633</strain>
    </source>
</reference>
<gene>
    <name evidence="2" type="ORF">GCM10010507_19700</name>
</gene>
<evidence type="ECO:0000313" key="3">
    <source>
        <dbReference type="Proteomes" id="UP000646244"/>
    </source>
</evidence>
<dbReference type="InterPro" id="IPR002559">
    <property type="entry name" value="Transposase_11"/>
</dbReference>
<dbReference type="AlphaFoldDB" id="A0A918TEY2"/>
<dbReference type="GO" id="GO:0004803">
    <property type="term" value="F:transposase activity"/>
    <property type="evidence" value="ECO:0007669"/>
    <property type="project" value="InterPro"/>
</dbReference>
<dbReference type="Proteomes" id="UP000646244">
    <property type="component" value="Unassembled WGS sequence"/>
</dbReference>
<dbReference type="GO" id="GO:0006313">
    <property type="term" value="P:DNA transposition"/>
    <property type="evidence" value="ECO:0007669"/>
    <property type="project" value="InterPro"/>
</dbReference>
<feature type="domain" description="Transposase IS4-like" evidence="1">
    <location>
        <begin position="31"/>
        <end position="96"/>
    </location>
</feature>
<dbReference type="Pfam" id="PF01609">
    <property type="entry name" value="DDE_Tnp_1"/>
    <property type="match status" value="1"/>
</dbReference>
<dbReference type="GO" id="GO:0003677">
    <property type="term" value="F:DNA binding"/>
    <property type="evidence" value="ECO:0007669"/>
    <property type="project" value="InterPro"/>
</dbReference>
<protein>
    <recommendedName>
        <fullName evidence="1">Transposase IS4-like domain-containing protein</fullName>
    </recommendedName>
</protein>
<evidence type="ECO:0000313" key="2">
    <source>
        <dbReference type="EMBL" id="GHC44688.1"/>
    </source>
</evidence>
<proteinExistence type="predicted"/>
<organism evidence="2 3">
    <name type="scientific">Streptomyces cinnamoneus</name>
    <name type="common">Streptoverticillium cinnamoneum</name>
    <dbReference type="NCBI Taxonomy" id="53446"/>
    <lineage>
        <taxon>Bacteria</taxon>
        <taxon>Bacillati</taxon>
        <taxon>Actinomycetota</taxon>
        <taxon>Actinomycetes</taxon>
        <taxon>Kitasatosporales</taxon>
        <taxon>Streptomycetaceae</taxon>
        <taxon>Streptomyces</taxon>
        <taxon>Streptomyces cinnamoneus group</taxon>
    </lineage>
</organism>
<sequence>MGSGRSAGSGAAETPTLGGGLVVGGLGAGEMHLAADGRCRPLCFVLTPGQAGDASAFGQVMATIRVPRPVGRPRVRPDAVLADKAYSSRAVVQPLPQAAPAHARANARLVATAALLLRIGRVSGK</sequence>
<reference evidence="2" key="2">
    <citation type="submission" date="2020-09" db="EMBL/GenBank/DDBJ databases">
        <authorList>
            <person name="Sun Q."/>
            <person name="Ohkuma M."/>
        </authorList>
    </citation>
    <scope>NUCLEOTIDE SEQUENCE</scope>
    <source>
        <strain evidence="2">JCM 4633</strain>
    </source>
</reference>
<comment type="caution">
    <text evidence="2">The sequence shown here is derived from an EMBL/GenBank/DDBJ whole genome shotgun (WGS) entry which is preliminary data.</text>
</comment>
<dbReference type="EMBL" id="BMVB01000005">
    <property type="protein sequence ID" value="GHC44688.1"/>
    <property type="molecule type" value="Genomic_DNA"/>
</dbReference>
<accession>A0A918TEY2</accession>
<name>A0A918TEY2_STRCJ</name>